<comment type="caution">
    <text evidence="1">The sequence shown here is derived from an EMBL/GenBank/DDBJ whole genome shotgun (WGS) entry which is preliminary data.</text>
</comment>
<dbReference type="Pfam" id="PF11976">
    <property type="entry name" value="Rad60-SLD"/>
    <property type="match status" value="1"/>
</dbReference>
<dbReference type="EMBL" id="CAXAMM010015335">
    <property type="protein sequence ID" value="CAK9036090.1"/>
    <property type="molecule type" value="Genomic_DNA"/>
</dbReference>
<dbReference type="PROSITE" id="PS50053">
    <property type="entry name" value="UBIQUITIN_2"/>
    <property type="match status" value="1"/>
</dbReference>
<gene>
    <name evidence="1" type="ORF">SCF082_LOCUS21583</name>
    <name evidence="2" type="ORF">SCF082_LOCUS27252</name>
</gene>
<accession>A0ABP0LAD7</accession>
<reference evidence="1 3" key="1">
    <citation type="submission" date="2024-02" db="EMBL/GenBank/DDBJ databases">
        <authorList>
            <person name="Chen Y."/>
            <person name="Shah S."/>
            <person name="Dougan E. K."/>
            <person name="Thang M."/>
            <person name="Chan C."/>
        </authorList>
    </citation>
    <scope>NUCLEOTIDE SEQUENCE [LARGE SCALE GENOMIC DNA]</scope>
</reference>
<organism evidence="1 3">
    <name type="scientific">Durusdinium trenchii</name>
    <dbReference type="NCBI Taxonomy" id="1381693"/>
    <lineage>
        <taxon>Eukaryota</taxon>
        <taxon>Sar</taxon>
        <taxon>Alveolata</taxon>
        <taxon>Dinophyceae</taxon>
        <taxon>Suessiales</taxon>
        <taxon>Symbiodiniaceae</taxon>
        <taxon>Durusdinium</taxon>
    </lineage>
</organism>
<dbReference type="Gene3D" id="3.10.20.90">
    <property type="entry name" value="Phosphatidylinositol 3-kinase Catalytic Subunit, Chain A, domain 1"/>
    <property type="match status" value="1"/>
</dbReference>
<name>A0ABP0LAD7_9DINO</name>
<dbReference type="InterPro" id="IPR000626">
    <property type="entry name" value="Ubiquitin-like_dom"/>
</dbReference>
<evidence type="ECO:0000313" key="2">
    <source>
        <dbReference type="EMBL" id="CAK9049101.1"/>
    </source>
</evidence>
<sequence length="270" mass="29838">MAAADDAEELPKIAGDPHNAVQMRPVRTIYGQDIPEGGFVVKMAKSCKLSELKAALAERLSISEDSFTFAYEGEEMDEQKTIQENGIPEPGPAARRAGARVELLFLIKDGVEIGAQRARREAAEAAAEAEKHRQEEESRRRQEEEARRLQAEEEQKMAAKRKADAEAEQRRQDEARRQHRCVLRCLEIGGGGGKELITASNLTVQEVARQLCRELNMLRDDEHRGGIVLLHNGQPLPGRQTLQDSGVNDGDEVMYFWGEGGEAAGAADIP</sequence>
<dbReference type="EMBL" id="CAXAMM010021001">
    <property type="protein sequence ID" value="CAK9049101.1"/>
    <property type="molecule type" value="Genomic_DNA"/>
</dbReference>
<dbReference type="InterPro" id="IPR022617">
    <property type="entry name" value="Rad60/SUMO-like_dom"/>
</dbReference>
<keyword evidence="3" id="KW-1185">Reference proteome</keyword>
<evidence type="ECO:0000313" key="1">
    <source>
        <dbReference type="EMBL" id="CAK9036090.1"/>
    </source>
</evidence>
<dbReference type="InterPro" id="IPR029071">
    <property type="entry name" value="Ubiquitin-like_domsf"/>
</dbReference>
<dbReference type="Proteomes" id="UP001642464">
    <property type="component" value="Unassembled WGS sequence"/>
</dbReference>
<proteinExistence type="predicted"/>
<dbReference type="SUPFAM" id="SSF54236">
    <property type="entry name" value="Ubiquitin-like"/>
    <property type="match status" value="2"/>
</dbReference>
<protein>
    <submittedName>
        <fullName evidence="1">tRNA:m(4)X modification enzyme TRM13</fullName>
    </submittedName>
</protein>
<evidence type="ECO:0000313" key="3">
    <source>
        <dbReference type="Proteomes" id="UP001642464"/>
    </source>
</evidence>